<feature type="active site" description="Nucleophile" evidence="2">
    <location>
        <position position="25"/>
    </location>
</feature>
<dbReference type="GO" id="GO:0005737">
    <property type="term" value="C:cytoplasm"/>
    <property type="evidence" value="ECO:0000318"/>
    <property type="project" value="GO_Central"/>
</dbReference>
<sequence length="305" mass="33915">MKDLSTLSDTELLEFFNSFDTVLSDVNGVLWNILESIPGASDGIKSLKKIGKQLAVVSNNTTESLDSFHKQLNSSGFDLRKEEIILPTQAMIAYLKSKNFTNSIFILGMPAMKEAFKEAGFKVANNENWTKVNSLQEFGLVTNIASEIGAIIADIDLNLDFVNLQKSVNLLKRPEVIFLVGATNVAVPLGLDRVMLGPGCYLRILEEASGRKGLQMAKPNLSLNNYIIQKYGIKDASKVLFIGDSVLADMGFATKCGYKKLLVLSGLTKKEDLDEWKYEEEYKPEFYVNSLKVVHELIEKIKQSV</sequence>
<feature type="active site" description="Proton donor" evidence="2">
    <location>
        <position position="27"/>
    </location>
</feature>
<accession>D2A1X6</accession>
<protein>
    <submittedName>
        <fullName evidence="5">Pyridoxal phosphate phosphatase-like Protein</fullName>
    </submittedName>
</protein>
<dbReference type="HOGENOM" id="CLU_043473_0_2_1"/>
<dbReference type="GO" id="GO:0016791">
    <property type="term" value="F:phosphatase activity"/>
    <property type="evidence" value="ECO:0000318"/>
    <property type="project" value="GO_Central"/>
</dbReference>
<dbReference type="GO" id="GO:0046872">
    <property type="term" value="F:metal ion binding"/>
    <property type="evidence" value="ECO:0007669"/>
    <property type="project" value="UniProtKB-KW"/>
</dbReference>
<dbReference type="STRING" id="7070.D2A1X6"/>
<feature type="binding site" evidence="4">
    <location>
        <position position="244"/>
    </location>
    <ligand>
        <name>Mg(2+)</name>
        <dbReference type="ChEBI" id="CHEBI:18420"/>
    </ligand>
</feature>
<keyword evidence="4" id="KW-0460">Magnesium</keyword>
<dbReference type="FunCoup" id="D2A1X6">
    <property type="interactions" value="185"/>
</dbReference>
<evidence type="ECO:0000256" key="4">
    <source>
        <dbReference type="PIRSR" id="PIRSR000915-3"/>
    </source>
</evidence>
<keyword evidence="6" id="KW-1185">Reference proteome</keyword>
<dbReference type="PANTHER" id="PTHR19288">
    <property type="entry name" value="4-NITROPHENYLPHOSPHATASE-RELATED"/>
    <property type="match status" value="1"/>
</dbReference>
<dbReference type="PANTHER" id="PTHR19288:SF4">
    <property type="entry name" value="RE04130P-RELATED"/>
    <property type="match status" value="1"/>
</dbReference>
<proteinExistence type="inferred from homology"/>
<dbReference type="Proteomes" id="UP000007266">
    <property type="component" value="Linkage group 4"/>
</dbReference>
<dbReference type="SUPFAM" id="SSF56784">
    <property type="entry name" value="HAD-like"/>
    <property type="match status" value="1"/>
</dbReference>
<dbReference type="PhylomeDB" id="D2A1X6"/>
<dbReference type="InterPro" id="IPR036412">
    <property type="entry name" value="HAD-like_sf"/>
</dbReference>
<dbReference type="Gene3D" id="3.40.50.1000">
    <property type="entry name" value="HAD superfamily/HAD-like"/>
    <property type="match status" value="2"/>
</dbReference>
<dbReference type="InterPro" id="IPR023214">
    <property type="entry name" value="HAD_sf"/>
</dbReference>
<organism evidence="5 6">
    <name type="scientific">Tribolium castaneum</name>
    <name type="common">Red flour beetle</name>
    <dbReference type="NCBI Taxonomy" id="7070"/>
    <lineage>
        <taxon>Eukaryota</taxon>
        <taxon>Metazoa</taxon>
        <taxon>Ecdysozoa</taxon>
        <taxon>Arthropoda</taxon>
        <taxon>Hexapoda</taxon>
        <taxon>Insecta</taxon>
        <taxon>Pterygota</taxon>
        <taxon>Neoptera</taxon>
        <taxon>Endopterygota</taxon>
        <taxon>Coleoptera</taxon>
        <taxon>Polyphaga</taxon>
        <taxon>Cucujiformia</taxon>
        <taxon>Tenebrionidae</taxon>
        <taxon>Tenebrionidae incertae sedis</taxon>
        <taxon>Tribolium</taxon>
    </lineage>
</organism>
<dbReference type="FunFam" id="3.40.50.1000:FF:000170">
    <property type="entry name" value="4-nitrophenylphosphatase"/>
    <property type="match status" value="1"/>
</dbReference>
<reference evidence="5 6" key="2">
    <citation type="journal article" date="2010" name="Nucleic Acids Res.">
        <title>BeetleBase in 2010: revisions to provide comprehensive genomic information for Tribolium castaneum.</title>
        <authorList>
            <person name="Kim H.S."/>
            <person name="Murphy T."/>
            <person name="Xia J."/>
            <person name="Caragea D."/>
            <person name="Park Y."/>
            <person name="Beeman R.W."/>
            <person name="Lorenzen M.D."/>
            <person name="Butcher S."/>
            <person name="Manak J.R."/>
            <person name="Brown S.J."/>
        </authorList>
    </citation>
    <scope>GENOME REANNOTATION</scope>
    <source>
        <strain evidence="5 6">Georgia GA2</strain>
    </source>
</reference>
<dbReference type="InParanoid" id="D2A1X6"/>
<dbReference type="InterPro" id="IPR006357">
    <property type="entry name" value="HAD-SF_hydro_IIA"/>
</dbReference>
<dbReference type="NCBIfam" id="TIGR01460">
    <property type="entry name" value="HAD-SF-IIA"/>
    <property type="match status" value="1"/>
</dbReference>
<dbReference type="Pfam" id="PF13242">
    <property type="entry name" value="Hydrolase_like"/>
    <property type="match status" value="1"/>
</dbReference>
<dbReference type="KEGG" id="tca:662004"/>
<evidence type="ECO:0000256" key="1">
    <source>
        <dbReference type="PIRNR" id="PIRNR000915"/>
    </source>
</evidence>
<comment type="cofactor">
    <cofactor evidence="4">
        <name>Mg(2+)</name>
        <dbReference type="ChEBI" id="CHEBI:18420"/>
    </cofactor>
    <text evidence="4">Divalent metal ions. Mg(2+) is the most effective.</text>
</comment>
<evidence type="ECO:0000313" key="5">
    <source>
        <dbReference type="EMBL" id="EFA02139.1"/>
    </source>
</evidence>
<feature type="binding site" evidence="4">
    <location>
        <position position="25"/>
    </location>
    <ligand>
        <name>Mg(2+)</name>
        <dbReference type="ChEBI" id="CHEBI:18420"/>
    </ligand>
</feature>
<feature type="binding site" evidence="3">
    <location>
        <begin position="58"/>
        <end position="60"/>
    </location>
    <ligand>
        <name>substrate</name>
    </ligand>
</feature>
<dbReference type="AlphaFoldDB" id="D2A1X6"/>
<keyword evidence="4" id="KW-0479">Metal-binding</keyword>
<dbReference type="EMBL" id="KQ971338">
    <property type="protein sequence ID" value="EFA02139.1"/>
    <property type="molecule type" value="Genomic_DNA"/>
</dbReference>
<feature type="binding site" evidence="3">
    <location>
        <position position="218"/>
    </location>
    <ligand>
        <name>substrate</name>
    </ligand>
</feature>
<gene>
    <name evidence="5" type="primary">AUGUSTUS-3.0.2_07789</name>
    <name evidence="5" type="ORF">TcasGA2_TC007789</name>
</gene>
<dbReference type="OMA" id="VDFNMSA"/>
<reference evidence="5 6" key="1">
    <citation type="journal article" date="2008" name="Nature">
        <title>The genome of the model beetle and pest Tribolium castaneum.</title>
        <authorList>
            <consortium name="Tribolium Genome Sequencing Consortium"/>
            <person name="Richards S."/>
            <person name="Gibbs R.A."/>
            <person name="Weinstock G.M."/>
            <person name="Brown S.J."/>
            <person name="Denell R."/>
            <person name="Beeman R.W."/>
            <person name="Gibbs R."/>
            <person name="Beeman R.W."/>
            <person name="Brown S.J."/>
            <person name="Bucher G."/>
            <person name="Friedrich M."/>
            <person name="Grimmelikhuijzen C.J."/>
            <person name="Klingler M."/>
            <person name="Lorenzen M."/>
            <person name="Richards S."/>
            <person name="Roth S."/>
            <person name="Schroder R."/>
            <person name="Tautz D."/>
            <person name="Zdobnov E.M."/>
            <person name="Muzny D."/>
            <person name="Gibbs R.A."/>
            <person name="Weinstock G.M."/>
            <person name="Attaway T."/>
            <person name="Bell S."/>
            <person name="Buhay C.J."/>
            <person name="Chandrabose M.N."/>
            <person name="Chavez D."/>
            <person name="Clerk-Blankenburg K.P."/>
            <person name="Cree A."/>
            <person name="Dao M."/>
            <person name="Davis C."/>
            <person name="Chacko J."/>
            <person name="Dinh H."/>
            <person name="Dugan-Rocha S."/>
            <person name="Fowler G."/>
            <person name="Garner T.T."/>
            <person name="Garnes J."/>
            <person name="Gnirke A."/>
            <person name="Hawes A."/>
            <person name="Hernandez J."/>
            <person name="Hines S."/>
            <person name="Holder M."/>
            <person name="Hume J."/>
            <person name="Jhangiani S.N."/>
            <person name="Joshi V."/>
            <person name="Khan Z.M."/>
            <person name="Jackson L."/>
            <person name="Kovar C."/>
            <person name="Kowis A."/>
            <person name="Lee S."/>
            <person name="Lewis L.R."/>
            <person name="Margolis J."/>
            <person name="Morgan M."/>
            <person name="Nazareth L.V."/>
            <person name="Nguyen N."/>
            <person name="Okwuonu G."/>
            <person name="Parker D."/>
            <person name="Richards S."/>
            <person name="Ruiz S.J."/>
            <person name="Santibanez J."/>
            <person name="Savard J."/>
            <person name="Scherer S.E."/>
            <person name="Schneider B."/>
            <person name="Sodergren E."/>
            <person name="Tautz D."/>
            <person name="Vattahil S."/>
            <person name="Villasana D."/>
            <person name="White C.S."/>
            <person name="Wright R."/>
            <person name="Park Y."/>
            <person name="Beeman R.W."/>
            <person name="Lord J."/>
            <person name="Oppert B."/>
            <person name="Lorenzen M."/>
            <person name="Brown S."/>
            <person name="Wang L."/>
            <person name="Savard J."/>
            <person name="Tautz D."/>
            <person name="Richards S."/>
            <person name="Weinstock G."/>
            <person name="Gibbs R.A."/>
            <person name="Liu Y."/>
            <person name="Worley K."/>
            <person name="Weinstock G."/>
            <person name="Elsik C.G."/>
            <person name="Reese J.T."/>
            <person name="Elhaik E."/>
            <person name="Landan G."/>
            <person name="Graur D."/>
            <person name="Arensburger P."/>
            <person name="Atkinson P."/>
            <person name="Beeman R.W."/>
            <person name="Beidler J."/>
            <person name="Brown S.J."/>
            <person name="Demuth J.P."/>
            <person name="Drury D.W."/>
            <person name="Du Y.Z."/>
            <person name="Fujiwara H."/>
            <person name="Lorenzen M."/>
            <person name="Maselli V."/>
            <person name="Osanai M."/>
            <person name="Park Y."/>
            <person name="Robertson H.M."/>
            <person name="Tu Z."/>
            <person name="Wang J.J."/>
            <person name="Wang S."/>
            <person name="Richards S."/>
            <person name="Song H."/>
            <person name="Zhang L."/>
            <person name="Sodergren E."/>
            <person name="Werner D."/>
            <person name="Stanke M."/>
            <person name="Morgenstern B."/>
            <person name="Solovyev V."/>
            <person name="Kosarev P."/>
            <person name="Brown G."/>
            <person name="Chen H.C."/>
            <person name="Ermolaeva O."/>
            <person name="Hlavina W."/>
            <person name="Kapustin Y."/>
            <person name="Kiryutin B."/>
            <person name="Kitts P."/>
            <person name="Maglott D."/>
            <person name="Pruitt K."/>
            <person name="Sapojnikov V."/>
            <person name="Souvorov A."/>
            <person name="Mackey A.J."/>
            <person name="Waterhouse R.M."/>
            <person name="Wyder S."/>
            <person name="Zdobnov E.M."/>
            <person name="Zdobnov E.M."/>
            <person name="Wyder S."/>
            <person name="Kriventseva E.V."/>
            <person name="Kadowaki T."/>
            <person name="Bork P."/>
            <person name="Aranda M."/>
            <person name="Bao R."/>
            <person name="Beermann A."/>
            <person name="Berns N."/>
            <person name="Bolognesi R."/>
            <person name="Bonneton F."/>
            <person name="Bopp D."/>
            <person name="Brown S.J."/>
            <person name="Bucher G."/>
            <person name="Butts T."/>
            <person name="Chaumot A."/>
            <person name="Denell R.E."/>
            <person name="Ferrier D.E."/>
            <person name="Friedrich M."/>
            <person name="Gordon C.M."/>
            <person name="Jindra M."/>
            <person name="Klingler M."/>
            <person name="Lan Q."/>
            <person name="Lattorff H.M."/>
            <person name="Laudet V."/>
            <person name="von Levetsow C."/>
            <person name="Liu Z."/>
            <person name="Lutz R."/>
            <person name="Lynch J.A."/>
            <person name="da Fonseca R.N."/>
            <person name="Posnien N."/>
            <person name="Reuter R."/>
            <person name="Roth S."/>
            <person name="Savard J."/>
            <person name="Schinko J.B."/>
            <person name="Schmitt C."/>
            <person name="Schoppmeier M."/>
            <person name="Schroder R."/>
            <person name="Shippy T.D."/>
            <person name="Simonnet F."/>
            <person name="Marques-Souza H."/>
            <person name="Tautz D."/>
            <person name="Tomoyasu Y."/>
            <person name="Trauner J."/>
            <person name="Van der Zee M."/>
            <person name="Vervoort M."/>
            <person name="Wittkopp N."/>
            <person name="Wimmer E.A."/>
            <person name="Yang X."/>
            <person name="Jones A.K."/>
            <person name="Sattelle D.B."/>
            <person name="Ebert P.R."/>
            <person name="Nelson D."/>
            <person name="Scott J.G."/>
            <person name="Beeman R.W."/>
            <person name="Muthukrishnan S."/>
            <person name="Kramer K.J."/>
            <person name="Arakane Y."/>
            <person name="Beeman R.W."/>
            <person name="Zhu Q."/>
            <person name="Hogenkamp D."/>
            <person name="Dixit R."/>
            <person name="Oppert B."/>
            <person name="Jiang H."/>
            <person name="Zou Z."/>
            <person name="Marshall J."/>
            <person name="Elpidina E."/>
            <person name="Vinokurov K."/>
            <person name="Oppert C."/>
            <person name="Zou Z."/>
            <person name="Evans J."/>
            <person name="Lu Z."/>
            <person name="Zhao P."/>
            <person name="Sumathipala N."/>
            <person name="Altincicek B."/>
            <person name="Vilcinskas A."/>
            <person name="Williams M."/>
            <person name="Hultmark D."/>
            <person name="Hetru C."/>
            <person name="Jiang H."/>
            <person name="Grimmelikhuijzen C.J."/>
            <person name="Hauser F."/>
            <person name="Cazzamali G."/>
            <person name="Williamson M."/>
            <person name="Park Y."/>
            <person name="Li B."/>
            <person name="Tanaka Y."/>
            <person name="Predel R."/>
            <person name="Neupert S."/>
            <person name="Schachtner J."/>
            <person name="Verleyen P."/>
            <person name="Raible F."/>
            <person name="Bork P."/>
            <person name="Friedrich M."/>
            <person name="Walden K.K."/>
            <person name="Robertson H.M."/>
            <person name="Angeli S."/>
            <person name="Foret S."/>
            <person name="Bucher G."/>
            <person name="Schuetz S."/>
            <person name="Maleszka R."/>
            <person name="Wimmer E.A."/>
            <person name="Beeman R.W."/>
            <person name="Lorenzen M."/>
            <person name="Tomoyasu Y."/>
            <person name="Miller S.C."/>
            <person name="Grossmann D."/>
            <person name="Bucher G."/>
        </authorList>
    </citation>
    <scope>NUCLEOTIDE SEQUENCE [LARGE SCALE GENOMIC DNA]</scope>
    <source>
        <strain evidence="5 6">Georgia GA2</strain>
    </source>
</reference>
<evidence type="ECO:0000256" key="2">
    <source>
        <dbReference type="PIRSR" id="PIRSR000915-1"/>
    </source>
</evidence>
<name>D2A1X6_TRICA</name>
<evidence type="ECO:0000313" key="6">
    <source>
        <dbReference type="Proteomes" id="UP000007266"/>
    </source>
</evidence>
<comment type="similarity">
    <text evidence="1">Belongs to the HAD-like hydrolase superfamily.</text>
</comment>
<dbReference type="PIRSF" id="PIRSF000915">
    <property type="entry name" value="PGP-type_phosphatase"/>
    <property type="match status" value="1"/>
</dbReference>
<dbReference type="eggNOG" id="KOG2882">
    <property type="taxonomic scope" value="Eukaryota"/>
</dbReference>
<dbReference type="Pfam" id="PF13344">
    <property type="entry name" value="Hydrolase_6"/>
    <property type="match status" value="1"/>
</dbReference>
<dbReference type="OrthoDB" id="413953at2759"/>
<evidence type="ECO:0000256" key="3">
    <source>
        <dbReference type="PIRSR" id="PIRSR000915-2"/>
    </source>
</evidence>
<keyword evidence="1" id="KW-0378">Hydrolase</keyword>